<evidence type="ECO:0000256" key="8">
    <source>
        <dbReference type="ARBA" id="ARBA00022741"/>
    </source>
</evidence>
<keyword evidence="5" id="KW-0548">Nucleotidyltransferase</keyword>
<keyword evidence="8" id="KW-0547">Nucleotide-binding</keyword>
<evidence type="ECO:0000256" key="11">
    <source>
        <dbReference type="ARBA" id="ARBA00022840"/>
    </source>
</evidence>
<evidence type="ECO:0000256" key="10">
    <source>
        <dbReference type="ARBA" id="ARBA00022801"/>
    </source>
</evidence>
<evidence type="ECO:0000256" key="18">
    <source>
        <dbReference type="ARBA" id="ARBA00023172"/>
    </source>
</evidence>
<dbReference type="PANTHER" id="PTHR42648">
    <property type="entry name" value="TRANSPOSASE, PUTATIVE-RELATED"/>
    <property type="match status" value="1"/>
</dbReference>
<name>A0A8X7MKT5_9BASI</name>
<dbReference type="GO" id="GO:0015074">
    <property type="term" value="P:DNA integration"/>
    <property type="evidence" value="ECO:0007669"/>
    <property type="project" value="UniProtKB-KW"/>
</dbReference>
<dbReference type="InterPro" id="IPR001584">
    <property type="entry name" value="Integrase_cat-core"/>
</dbReference>
<dbReference type="EMBL" id="LWDE02001904">
    <property type="protein sequence ID" value="KAE8239076.1"/>
    <property type="molecule type" value="Genomic_DNA"/>
</dbReference>
<dbReference type="InterPro" id="IPR001878">
    <property type="entry name" value="Znf_CCHC"/>
</dbReference>
<proteinExistence type="predicted"/>
<dbReference type="Pfam" id="PF25597">
    <property type="entry name" value="SH3_retrovirus"/>
    <property type="match status" value="1"/>
</dbReference>
<dbReference type="InterPro" id="IPR036397">
    <property type="entry name" value="RNaseH_sf"/>
</dbReference>
<dbReference type="InterPro" id="IPR057670">
    <property type="entry name" value="SH3_retrovirus"/>
</dbReference>
<dbReference type="Proteomes" id="UP000077684">
    <property type="component" value="Unassembled WGS sequence"/>
</dbReference>
<evidence type="ECO:0000256" key="22">
    <source>
        <dbReference type="SAM" id="MobiDB-lite"/>
    </source>
</evidence>
<keyword evidence="3" id="KW-1188">Viral release from host cell</keyword>
<evidence type="ECO:0000256" key="6">
    <source>
        <dbReference type="ARBA" id="ARBA00022722"/>
    </source>
</evidence>
<evidence type="ECO:0000256" key="7">
    <source>
        <dbReference type="ARBA" id="ARBA00022723"/>
    </source>
</evidence>
<evidence type="ECO:0000256" key="1">
    <source>
        <dbReference type="ARBA" id="ARBA00002180"/>
    </source>
</evidence>
<keyword evidence="12" id="KW-0460">Magnesium</keyword>
<evidence type="ECO:0000256" key="4">
    <source>
        <dbReference type="ARBA" id="ARBA00022670"/>
    </source>
</evidence>
<evidence type="ECO:0000256" key="2">
    <source>
        <dbReference type="ARBA" id="ARBA00022578"/>
    </source>
</evidence>
<dbReference type="Pfam" id="PF14223">
    <property type="entry name" value="Retrotran_gag_2"/>
    <property type="match status" value="1"/>
</dbReference>
<keyword evidence="2" id="KW-0815">Transposition</keyword>
<dbReference type="AlphaFoldDB" id="A0A8X7MKT5"/>
<dbReference type="GO" id="GO:0008270">
    <property type="term" value="F:zinc ion binding"/>
    <property type="evidence" value="ECO:0007669"/>
    <property type="project" value="UniProtKB-KW"/>
</dbReference>
<feature type="domain" description="Integrase catalytic" evidence="24">
    <location>
        <begin position="474"/>
        <end position="654"/>
    </location>
</feature>
<evidence type="ECO:0000256" key="5">
    <source>
        <dbReference type="ARBA" id="ARBA00022695"/>
    </source>
</evidence>
<dbReference type="GO" id="GO:0003964">
    <property type="term" value="F:RNA-directed DNA polymerase activity"/>
    <property type="evidence" value="ECO:0007669"/>
    <property type="project" value="UniProtKB-KW"/>
</dbReference>
<keyword evidence="6" id="KW-0540">Nuclease</keyword>
<keyword evidence="7" id="KW-0479">Metal-binding</keyword>
<reference evidence="25" key="2">
    <citation type="journal article" date="2019" name="IMA Fungus">
        <title>Genome sequencing and comparison of five Tilletia species to identify candidate genes for the detection of regulated species infecting wheat.</title>
        <authorList>
            <person name="Nguyen H.D.T."/>
            <person name="Sultana T."/>
            <person name="Kesanakurti P."/>
            <person name="Hambleton S."/>
        </authorList>
    </citation>
    <scope>NUCLEOTIDE SEQUENCE</scope>
    <source>
        <strain evidence="25">DAOMC 236426</strain>
    </source>
</reference>
<keyword evidence="11" id="KW-0067">ATP-binding</keyword>
<dbReference type="GO" id="GO:0004519">
    <property type="term" value="F:endonuclease activity"/>
    <property type="evidence" value="ECO:0007669"/>
    <property type="project" value="UniProtKB-KW"/>
</dbReference>
<accession>A0A8X7MKT5</accession>
<keyword evidence="16" id="KW-0808">Transferase</keyword>
<feature type="compositionally biased region" description="Low complexity" evidence="22">
    <location>
        <begin position="824"/>
        <end position="839"/>
    </location>
</feature>
<keyword evidence="16" id="KW-0239">DNA-directed DNA polymerase</keyword>
<dbReference type="GO" id="GO:0032196">
    <property type="term" value="P:transposition"/>
    <property type="evidence" value="ECO:0007669"/>
    <property type="project" value="UniProtKB-KW"/>
</dbReference>
<dbReference type="Gene3D" id="3.30.420.10">
    <property type="entry name" value="Ribonuclease H-like superfamily/Ribonuclease H"/>
    <property type="match status" value="1"/>
</dbReference>
<dbReference type="GO" id="GO:0003887">
    <property type="term" value="F:DNA-directed DNA polymerase activity"/>
    <property type="evidence" value="ECO:0007669"/>
    <property type="project" value="UniProtKB-KW"/>
</dbReference>
<feature type="region of interest" description="Disordered" evidence="22">
    <location>
        <begin position="176"/>
        <end position="206"/>
    </location>
</feature>
<feature type="region of interest" description="Disordered" evidence="22">
    <location>
        <begin position="824"/>
        <end position="865"/>
    </location>
</feature>
<evidence type="ECO:0000256" key="13">
    <source>
        <dbReference type="ARBA" id="ARBA00022884"/>
    </source>
</evidence>
<keyword evidence="13" id="KW-0694">RNA-binding</keyword>
<dbReference type="GO" id="GO:0005524">
    <property type="term" value="F:ATP binding"/>
    <property type="evidence" value="ECO:0007669"/>
    <property type="project" value="UniProtKB-KW"/>
</dbReference>
<evidence type="ECO:0000256" key="20">
    <source>
        <dbReference type="ARBA" id="ARBA00049244"/>
    </source>
</evidence>
<organism evidence="25 26">
    <name type="scientific">Tilletia controversa</name>
    <name type="common">dwarf bunt fungus</name>
    <dbReference type="NCBI Taxonomy" id="13291"/>
    <lineage>
        <taxon>Eukaryota</taxon>
        <taxon>Fungi</taxon>
        <taxon>Dikarya</taxon>
        <taxon>Basidiomycota</taxon>
        <taxon>Ustilaginomycotina</taxon>
        <taxon>Exobasidiomycetes</taxon>
        <taxon>Tilletiales</taxon>
        <taxon>Tilletiaceae</taxon>
        <taxon>Tilletia</taxon>
    </lineage>
</organism>
<evidence type="ECO:0000256" key="21">
    <source>
        <dbReference type="PROSITE-ProRule" id="PRU00047"/>
    </source>
</evidence>
<evidence type="ECO:0000313" key="26">
    <source>
        <dbReference type="Proteomes" id="UP000077684"/>
    </source>
</evidence>
<dbReference type="GO" id="GO:0006310">
    <property type="term" value="P:DNA recombination"/>
    <property type="evidence" value="ECO:0007669"/>
    <property type="project" value="UniProtKB-KW"/>
</dbReference>
<evidence type="ECO:0000259" key="24">
    <source>
        <dbReference type="PROSITE" id="PS50994"/>
    </source>
</evidence>
<keyword evidence="17" id="KW-0917">Virion maturation</keyword>
<comment type="catalytic activity">
    <reaction evidence="20">
        <text>DNA(n) + a 2'-deoxyribonucleoside 5'-triphosphate = DNA(n+1) + diphosphate</text>
        <dbReference type="Rhea" id="RHEA:22508"/>
        <dbReference type="Rhea" id="RHEA-COMP:17339"/>
        <dbReference type="Rhea" id="RHEA-COMP:17340"/>
        <dbReference type="ChEBI" id="CHEBI:33019"/>
        <dbReference type="ChEBI" id="CHEBI:61560"/>
        <dbReference type="ChEBI" id="CHEBI:173112"/>
        <dbReference type="EC" id="2.7.7.7"/>
    </reaction>
</comment>
<comment type="caution">
    <text evidence="25">The sequence shown here is derived from an EMBL/GenBank/DDBJ whole genome shotgun (WGS) entry which is preliminary data.</text>
</comment>
<dbReference type="GO" id="GO:0006508">
    <property type="term" value="P:proteolysis"/>
    <property type="evidence" value="ECO:0007669"/>
    <property type="project" value="UniProtKB-KW"/>
</dbReference>
<dbReference type="InterPro" id="IPR012337">
    <property type="entry name" value="RNaseH-like_sf"/>
</dbReference>
<dbReference type="GO" id="GO:0005634">
    <property type="term" value="C:nucleus"/>
    <property type="evidence" value="ECO:0007669"/>
    <property type="project" value="UniProtKB-ARBA"/>
</dbReference>
<keyword evidence="4" id="KW-0645">Protease</keyword>
<keyword evidence="15" id="KW-0695">RNA-directed DNA polymerase</keyword>
<dbReference type="PROSITE" id="PS50158">
    <property type="entry name" value="ZF_CCHC"/>
    <property type="match status" value="1"/>
</dbReference>
<evidence type="ECO:0000256" key="12">
    <source>
        <dbReference type="ARBA" id="ARBA00022842"/>
    </source>
</evidence>
<evidence type="ECO:0000256" key="9">
    <source>
        <dbReference type="ARBA" id="ARBA00022759"/>
    </source>
</evidence>
<evidence type="ECO:0000256" key="3">
    <source>
        <dbReference type="ARBA" id="ARBA00022612"/>
    </source>
</evidence>
<evidence type="ECO:0000256" key="15">
    <source>
        <dbReference type="ARBA" id="ARBA00022918"/>
    </source>
</evidence>
<dbReference type="GO" id="GO:0003723">
    <property type="term" value="F:RNA binding"/>
    <property type="evidence" value="ECO:0007669"/>
    <property type="project" value="UniProtKB-KW"/>
</dbReference>
<feature type="compositionally biased region" description="Gly residues" evidence="22">
    <location>
        <begin position="841"/>
        <end position="855"/>
    </location>
</feature>
<dbReference type="GO" id="GO:0008233">
    <property type="term" value="F:peptidase activity"/>
    <property type="evidence" value="ECO:0007669"/>
    <property type="project" value="UniProtKB-KW"/>
</dbReference>
<evidence type="ECO:0008006" key="27">
    <source>
        <dbReference type="Google" id="ProtNLM"/>
    </source>
</evidence>
<gene>
    <name evidence="25" type="ORF">A4X06_0g8517</name>
</gene>
<comment type="catalytic activity">
    <reaction evidence="19">
        <text>DNA(n) + a 2'-deoxyribonucleoside 5'-triphosphate = DNA(n+1) + diphosphate</text>
        <dbReference type="Rhea" id="RHEA:22508"/>
        <dbReference type="Rhea" id="RHEA-COMP:17339"/>
        <dbReference type="Rhea" id="RHEA-COMP:17340"/>
        <dbReference type="ChEBI" id="CHEBI:33019"/>
        <dbReference type="ChEBI" id="CHEBI:61560"/>
        <dbReference type="ChEBI" id="CHEBI:173112"/>
        <dbReference type="EC" id="2.7.7.49"/>
    </reaction>
</comment>
<protein>
    <recommendedName>
        <fullName evidence="27">Copia protein</fullName>
    </recommendedName>
</protein>
<comment type="function">
    <text evidence="1">The aspartyl protease (PR) mediates the proteolytic cleavages of the Gag and Gag-Pol polyproteins after assembly of the VLP.</text>
</comment>
<keyword evidence="10" id="KW-0378">Hydrolase</keyword>
<sequence>QRCWKPVEPGIPPEDDADDAAKADWELRNDRAFGVIALSCTKRIRNGLHKITTAKAVFEHLRTEFVSKSLPAILEAERQYEDLLKKPTSPIRNWIGEVEEMHDRLEDMEHGLSEQKRCVQILQHLPVQFRHVVRTQRTTSKWDDLRLSIYEEERALMREEEQDAKDRQDAAFAVFQRSPASRSGGQQAPRGSKPGGAKSSPNSSSPFPYKCWDCEKKGHTKAECPYAEQFAALRKKANPQQTQDTAAAASDAFSGSAPPILAPVVVDAADFDFDFDYAFIAATPDSVGSNDFILDTAASRHIVSDASHLVGFKKAPKDAGIRCADGGLMPVTGYGDLTVLNSNGERIKLRDVAHCPSVVGNLIGGKRLTSSGFRITFEDRDASVVHTVSGKTILKAKNNGQNWVVSLSPVAADNALIVGTVKVDPQAAYFHNCTGHCGQKRLETLAKSGRVIGMPSAIGSIGFCSACAAGKLARTRHPRLEIGERADRAGKKIHADIFGPVNLQESLDGIKFGLVINCDYSHHVWFKGLTSKAQATKHLMAFHTWFTKEFPSKPVTSIRTDGALELGAQEVQEYWRQNGVKHETSPRYAPQSNGVAERAVRTVTEMTRTILIAADLPMFFWPAAAATAARIKNMLPATGLPDGQTPHEALYGTPPKRTELKPFGCTAWAMIPTPQRNGKFSPKSRPCIYLGPAFKGASRLWDPVKRVEVVEHSVVFDVDGDGPALLRDARAERAAERERELSAFDEGTVPPIVPGGSAATTVTTPVATNTTVRAGSPLRSRIQTALDRGTVPEPARATMESLAQGRVLSQAVLGQAITLLRASAATSATRATTTQADRSAGGEGGTQGGEAGGAVGPAHSGTDGRQRGEAIGAVAQTGTGIQGGQERRSARLAGLEAELTELPAGRKRKEPGDICYAVLDPSDVPYGDPRTVGEAMARPDWPEWDAAMRKELQSHAERGTWEMVKVPEGVNLVTSNPRYLISVSEFRFPCSASTPTPAPHFRST</sequence>
<keyword evidence="26" id="KW-1185">Reference proteome</keyword>
<dbReference type="InterPro" id="IPR039537">
    <property type="entry name" value="Retrotran_Ty1/copia-like"/>
</dbReference>
<keyword evidence="9" id="KW-0255">Endonuclease</keyword>
<dbReference type="PROSITE" id="PS50994">
    <property type="entry name" value="INTEGRASE"/>
    <property type="match status" value="1"/>
</dbReference>
<dbReference type="PANTHER" id="PTHR42648:SF11">
    <property type="entry name" value="TRANSPOSON TY4-P GAG-POL POLYPROTEIN"/>
    <property type="match status" value="1"/>
</dbReference>
<keyword evidence="14" id="KW-0229">DNA integration</keyword>
<keyword evidence="18" id="KW-0233">DNA recombination</keyword>
<dbReference type="Pfam" id="PF22936">
    <property type="entry name" value="Pol_BBD"/>
    <property type="match status" value="1"/>
</dbReference>
<evidence type="ECO:0000256" key="14">
    <source>
        <dbReference type="ARBA" id="ARBA00022908"/>
    </source>
</evidence>
<evidence type="ECO:0000256" key="19">
    <source>
        <dbReference type="ARBA" id="ARBA00048173"/>
    </source>
</evidence>
<feature type="non-terminal residue" evidence="25">
    <location>
        <position position="1"/>
    </location>
</feature>
<feature type="domain" description="CCHC-type" evidence="23">
    <location>
        <begin position="210"/>
        <end position="225"/>
    </location>
</feature>
<keyword evidence="21" id="KW-0862">Zinc</keyword>
<dbReference type="InterPro" id="IPR054722">
    <property type="entry name" value="PolX-like_BBD"/>
</dbReference>
<evidence type="ECO:0000256" key="17">
    <source>
        <dbReference type="ARBA" id="ARBA00023113"/>
    </source>
</evidence>
<keyword evidence="21" id="KW-0863">Zinc-finger</keyword>
<evidence type="ECO:0000313" key="25">
    <source>
        <dbReference type="EMBL" id="KAE8239076.1"/>
    </source>
</evidence>
<evidence type="ECO:0000259" key="23">
    <source>
        <dbReference type="PROSITE" id="PS50158"/>
    </source>
</evidence>
<evidence type="ECO:0000256" key="16">
    <source>
        <dbReference type="ARBA" id="ARBA00022932"/>
    </source>
</evidence>
<reference evidence="25" key="1">
    <citation type="submission" date="2016-04" db="EMBL/GenBank/DDBJ databases">
        <authorList>
            <person name="Nguyen H.D."/>
            <person name="Samba Siva P."/>
            <person name="Cullis J."/>
            <person name="Levesque C.A."/>
            <person name="Hambleton S."/>
        </authorList>
    </citation>
    <scope>NUCLEOTIDE SEQUENCE</scope>
    <source>
        <strain evidence="25">DAOMC 236426</strain>
    </source>
</reference>
<dbReference type="SUPFAM" id="SSF53098">
    <property type="entry name" value="Ribonuclease H-like"/>
    <property type="match status" value="1"/>
</dbReference>